<reference evidence="1" key="2">
    <citation type="journal article" date="2015" name="Fish Shellfish Immunol.">
        <title>Early steps in the European eel (Anguilla anguilla)-Vibrio vulnificus interaction in the gills: Role of the RtxA13 toxin.</title>
        <authorList>
            <person name="Callol A."/>
            <person name="Pajuelo D."/>
            <person name="Ebbesson L."/>
            <person name="Teles M."/>
            <person name="MacKenzie S."/>
            <person name="Amaro C."/>
        </authorList>
    </citation>
    <scope>NUCLEOTIDE SEQUENCE</scope>
</reference>
<sequence>MVNMRLMLSNIYQGLISKSERCRLVMCA</sequence>
<dbReference type="AlphaFoldDB" id="A0A0E9XYD8"/>
<protein>
    <submittedName>
        <fullName evidence="1">Uncharacterized protein</fullName>
    </submittedName>
</protein>
<dbReference type="EMBL" id="GBXM01001727">
    <property type="protein sequence ID" value="JAI06851.1"/>
    <property type="molecule type" value="Transcribed_RNA"/>
</dbReference>
<reference evidence="1" key="1">
    <citation type="submission" date="2014-11" db="EMBL/GenBank/DDBJ databases">
        <authorList>
            <person name="Amaro Gonzalez C."/>
        </authorList>
    </citation>
    <scope>NUCLEOTIDE SEQUENCE</scope>
</reference>
<proteinExistence type="predicted"/>
<evidence type="ECO:0000313" key="1">
    <source>
        <dbReference type="EMBL" id="JAI06851.1"/>
    </source>
</evidence>
<name>A0A0E9XYD8_ANGAN</name>
<accession>A0A0E9XYD8</accession>
<organism evidence="1">
    <name type="scientific">Anguilla anguilla</name>
    <name type="common">European freshwater eel</name>
    <name type="synonym">Muraena anguilla</name>
    <dbReference type="NCBI Taxonomy" id="7936"/>
    <lineage>
        <taxon>Eukaryota</taxon>
        <taxon>Metazoa</taxon>
        <taxon>Chordata</taxon>
        <taxon>Craniata</taxon>
        <taxon>Vertebrata</taxon>
        <taxon>Euteleostomi</taxon>
        <taxon>Actinopterygii</taxon>
        <taxon>Neopterygii</taxon>
        <taxon>Teleostei</taxon>
        <taxon>Anguilliformes</taxon>
        <taxon>Anguillidae</taxon>
        <taxon>Anguilla</taxon>
    </lineage>
</organism>